<dbReference type="GO" id="GO:0004632">
    <property type="term" value="F:phosphopantothenate--cysteine ligase activity"/>
    <property type="evidence" value="ECO:0007669"/>
    <property type="project" value="UniProtKB-UniRule"/>
</dbReference>
<dbReference type="GO" id="GO:0015937">
    <property type="term" value="P:coenzyme A biosynthetic process"/>
    <property type="evidence" value="ECO:0007669"/>
    <property type="project" value="UniProtKB-UniRule"/>
</dbReference>
<gene>
    <name evidence="3 7" type="primary">coaBC</name>
    <name evidence="7" type="ORF">CJ191_05100</name>
</gene>
<feature type="binding site" evidence="3">
    <location>
        <position position="343"/>
    </location>
    <ligand>
        <name>CTP</name>
        <dbReference type="ChEBI" id="CHEBI:37563"/>
    </ligand>
</feature>
<evidence type="ECO:0000256" key="2">
    <source>
        <dbReference type="ARBA" id="ARBA00023239"/>
    </source>
</evidence>
<dbReference type="GO" id="GO:0004633">
    <property type="term" value="F:phosphopantothenoylcysteine decarboxylase activity"/>
    <property type="evidence" value="ECO:0007669"/>
    <property type="project" value="UniProtKB-UniRule"/>
</dbReference>
<comment type="similarity">
    <text evidence="3 4">In the C-terminal section; belongs to the PPC synthetase family.</text>
</comment>
<dbReference type="SUPFAM" id="SSF102645">
    <property type="entry name" value="CoaB-like"/>
    <property type="match status" value="1"/>
</dbReference>
<dbReference type="GO" id="GO:0046872">
    <property type="term" value="F:metal ion binding"/>
    <property type="evidence" value="ECO:0007669"/>
    <property type="project" value="UniProtKB-KW"/>
</dbReference>
<keyword evidence="3 4" id="KW-0285">Flavoprotein</keyword>
<keyword evidence="3" id="KW-0460">Magnesium</keyword>
<evidence type="ECO:0000256" key="3">
    <source>
        <dbReference type="HAMAP-Rule" id="MF_02225"/>
    </source>
</evidence>
<comment type="catalytic activity">
    <reaction evidence="3 4">
        <text>(R)-4'-phosphopantothenate + L-cysteine + CTP = N-[(R)-4-phosphopantothenoyl]-L-cysteine + CMP + diphosphate + H(+)</text>
        <dbReference type="Rhea" id="RHEA:19397"/>
        <dbReference type="ChEBI" id="CHEBI:10986"/>
        <dbReference type="ChEBI" id="CHEBI:15378"/>
        <dbReference type="ChEBI" id="CHEBI:33019"/>
        <dbReference type="ChEBI" id="CHEBI:35235"/>
        <dbReference type="ChEBI" id="CHEBI:37563"/>
        <dbReference type="ChEBI" id="CHEBI:59458"/>
        <dbReference type="ChEBI" id="CHEBI:60377"/>
        <dbReference type="EC" id="6.3.2.5"/>
    </reaction>
</comment>
<evidence type="ECO:0000256" key="4">
    <source>
        <dbReference type="RuleBase" id="RU364078"/>
    </source>
</evidence>
<dbReference type="InterPro" id="IPR005252">
    <property type="entry name" value="CoaBC"/>
</dbReference>
<comment type="catalytic activity">
    <reaction evidence="3 4">
        <text>N-[(R)-4-phosphopantothenoyl]-L-cysteine + H(+) = (R)-4'-phosphopantetheine + CO2</text>
        <dbReference type="Rhea" id="RHEA:16793"/>
        <dbReference type="ChEBI" id="CHEBI:15378"/>
        <dbReference type="ChEBI" id="CHEBI:16526"/>
        <dbReference type="ChEBI" id="CHEBI:59458"/>
        <dbReference type="ChEBI" id="CHEBI:61723"/>
        <dbReference type="EC" id="4.1.1.36"/>
    </reaction>
</comment>
<comment type="pathway">
    <text evidence="3 4">Cofactor biosynthesis; coenzyme A biosynthesis; CoA from (R)-pantothenate: step 2/5.</text>
</comment>
<dbReference type="AlphaFoldDB" id="A0A2N6UDK7"/>
<keyword evidence="3" id="KW-0511">Multifunctional enzyme</keyword>
<dbReference type="PANTHER" id="PTHR14359">
    <property type="entry name" value="HOMO-OLIGOMERIC FLAVIN CONTAINING CYS DECARBOXYLASE FAMILY"/>
    <property type="match status" value="1"/>
</dbReference>
<name>A0A2N6UDK7_9LACT</name>
<dbReference type="EC" id="6.3.2.5" evidence="3"/>
<feature type="binding site" evidence="3">
    <location>
        <position position="293"/>
    </location>
    <ligand>
        <name>CTP</name>
        <dbReference type="ChEBI" id="CHEBI:37563"/>
    </ligand>
</feature>
<comment type="cofactor">
    <cofactor evidence="3">
        <name>Mg(2+)</name>
        <dbReference type="ChEBI" id="CHEBI:18420"/>
    </cofactor>
</comment>
<proteinExistence type="inferred from homology"/>
<dbReference type="PANTHER" id="PTHR14359:SF6">
    <property type="entry name" value="PHOSPHOPANTOTHENOYLCYSTEINE DECARBOXYLASE"/>
    <property type="match status" value="1"/>
</dbReference>
<dbReference type="Pfam" id="PF04127">
    <property type="entry name" value="DFP"/>
    <property type="match status" value="1"/>
</dbReference>
<feature type="region of interest" description="Phosphopantothenoylcysteine decarboxylase" evidence="3">
    <location>
        <begin position="1"/>
        <end position="192"/>
    </location>
</feature>
<dbReference type="UniPathway" id="UPA00241">
    <property type="reaction ID" value="UER00353"/>
</dbReference>
<feature type="region of interest" description="Phosphopantothenate--cysteine ligase" evidence="3">
    <location>
        <begin position="193"/>
        <end position="407"/>
    </location>
</feature>
<keyword evidence="1 3" id="KW-0210">Decarboxylase</keyword>
<keyword evidence="2 3" id="KW-0456">Lyase</keyword>
<dbReference type="HAMAP" id="MF_02225">
    <property type="entry name" value="CoaBC"/>
    <property type="match status" value="1"/>
</dbReference>
<feature type="binding site" evidence="3">
    <location>
        <position position="329"/>
    </location>
    <ligand>
        <name>CTP</name>
        <dbReference type="ChEBI" id="CHEBI:37563"/>
    </ligand>
</feature>
<evidence type="ECO:0000313" key="8">
    <source>
        <dbReference type="Proteomes" id="UP000235701"/>
    </source>
</evidence>
<feature type="binding site" evidence="3">
    <location>
        <position position="283"/>
    </location>
    <ligand>
        <name>CTP</name>
        <dbReference type="ChEBI" id="CHEBI:37563"/>
    </ligand>
</feature>
<evidence type="ECO:0000256" key="1">
    <source>
        <dbReference type="ARBA" id="ARBA00022793"/>
    </source>
</evidence>
<comment type="function">
    <text evidence="3">Catalyzes two sequential steps in the biosynthesis of coenzyme A. In the first step cysteine is conjugated to 4'-phosphopantothenate to form 4-phosphopantothenoylcysteine. In the second step the latter compound is decarboxylated to form 4'-phosphopantotheine.</text>
</comment>
<feature type="binding site" evidence="3">
    <location>
        <position position="347"/>
    </location>
    <ligand>
        <name>CTP</name>
        <dbReference type="ChEBI" id="CHEBI:37563"/>
    </ligand>
</feature>
<evidence type="ECO:0000259" key="6">
    <source>
        <dbReference type="Pfam" id="PF04127"/>
    </source>
</evidence>
<dbReference type="OrthoDB" id="9802554at2"/>
<comment type="similarity">
    <text evidence="3 4">In the N-terminal section; belongs to the HFCD (homo-oligomeric flavin containing Cys decarboxylase) superfamily.</text>
</comment>
<dbReference type="InterPro" id="IPR035929">
    <property type="entry name" value="CoaB-like_sf"/>
</dbReference>
<dbReference type="InterPro" id="IPR007085">
    <property type="entry name" value="DNA/pantothenate-metab_flavo_C"/>
</dbReference>
<dbReference type="Pfam" id="PF02441">
    <property type="entry name" value="Flavoprotein"/>
    <property type="match status" value="1"/>
</dbReference>
<feature type="binding site" evidence="3">
    <location>
        <begin position="313"/>
        <end position="316"/>
    </location>
    <ligand>
        <name>CTP</name>
        <dbReference type="ChEBI" id="CHEBI:37563"/>
    </ligand>
</feature>
<dbReference type="EMBL" id="PNHQ01000010">
    <property type="protein sequence ID" value="PMC79693.1"/>
    <property type="molecule type" value="Genomic_DNA"/>
</dbReference>
<dbReference type="GO" id="GO:0071513">
    <property type="term" value="C:phosphopantothenoylcysteine decarboxylase complex"/>
    <property type="evidence" value="ECO:0007669"/>
    <property type="project" value="TreeGrafter"/>
</dbReference>
<comment type="function">
    <text evidence="4">Catalyzes two steps in the biosynthesis of coenzyme A. In the first step cysteine is conjugated to 4'-phosphopantothenate to form 4-phosphopantothenoylcysteine, in the latter compound is decarboxylated to form 4'-phosphopantotheine.</text>
</comment>
<dbReference type="Gene3D" id="3.40.50.10300">
    <property type="entry name" value="CoaB-like"/>
    <property type="match status" value="1"/>
</dbReference>
<keyword evidence="8" id="KW-1185">Reference proteome</keyword>
<evidence type="ECO:0000313" key="7">
    <source>
        <dbReference type="EMBL" id="PMC79693.1"/>
    </source>
</evidence>
<keyword evidence="3" id="KW-0479">Metal-binding</keyword>
<sequence>MLKGLNLTVVVTGGIAAYKVPDFVRTLIKAGANVRVALTPSAKQFVTPFTFEVLTKYPPLVEDVQSPDTVAHIALADWTDYAIVVPATANTMAKFVNGIADNEALSMMLALDSPLLFVPAMNEKMWANPATKRNVDQLRLDGHTVVEPDTGFLAEGYEGKGRMPAPEAIFQSLLAFITINKQAKTLDLTGYRLLVSAGGTTEKLDPVRFLTNRSSGKMGLAIANVALLAGGQVTLVRTENAKNLPVLPGIEVVTVKSAQELYDKMHAHVTDKDIVIMSAAVSDYRSANPVNQKMKKDQLSNQDGLSIQLTENPDILASLPKAGHYMVGFAAETQNVIEYGRNKLVKKGVDMIVANDVSDQTIGFNADDNQVTLITKDSERTLEKQSKIGVAVEMLAHIQDNISKSKK</sequence>
<dbReference type="EC" id="4.1.1.36" evidence="3"/>
<organism evidence="7 8">
    <name type="scientific">Aerococcus viridans</name>
    <dbReference type="NCBI Taxonomy" id="1377"/>
    <lineage>
        <taxon>Bacteria</taxon>
        <taxon>Bacillati</taxon>
        <taxon>Bacillota</taxon>
        <taxon>Bacilli</taxon>
        <taxon>Lactobacillales</taxon>
        <taxon>Aerococcaceae</taxon>
        <taxon>Aerococcus</taxon>
    </lineage>
</organism>
<reference evidence="7 8" key="1">
    <citation type="submission" date="2017-09" db="EMBL/GenBank/DDBJ databases">
        <title>Bacterial strain isolated from the female urinary microbiota.</title>
        <authorList>
            <person name="Thomas-White K."/>
            <person name="Kumar N."/>
            <person name="Forster S."/>
            <person name="Putonti C."/>
            <person name="Lawley T."/>
            <person name="Wolfe A.J."/>
        </authorList>
    </citation>
    <scope>NUCLEOTIDE SEQUENCE [LARGE SCALE GENOMIC DNA]</scope>
    <source>
        <strain evidence="7 8">UMB0240</strain>
    </source>
</reference>
<comment type="pathway">
    <text evidence="3 4">Cofactor biosynthesis; coenzyme A biosynthesis; CoA from (R)-pantothenate: step 3/5.</text>
</comment>
<dbReference type="GO" id="GO:0010181">
    <property type="term" value="F:FMN binding"/>
    <property type="evidence" value="ECO:0007669"/>
    <property type="project" value="UniProtKB-UniRule"/>
</dbReference>
<dbReference type="SUPFAM" id="SSF52507">
    <property type="entry name" value="Homo-oligomeric flavin-containing Cys decarboxylases, HFCD"/>
    <property type="match status" value="1"/>
</dbReference>
<dbReference type="Proteomes" id="UP000235701">
    <property type="component" value="Unassembled WGS sequence"/>
</dbReference>
<keyword evidence="3 4" id="KW-0436">Ligase</keyword>
<dbReference type="Gene3D" id="3.40.50.1950">
    <property type="entry name" value="Flavin prenyltransferase-like"/>
    <property type="match status" value="1"/>
</dbReference>
<accession>A0A2N6UDK7</accession>
<feature type="domain" description="Flavoprotein" evidence="5">
    <location>
        <begin position="6"/>
        <end position="174"/>
    </location>
</feature>
<dbReference type="RefSeq" id="WP_102199177.1">
    <property type="nucleotide sequence ID" value="NZ_PNHQ01000010.1"/>
</dbReference>
<comment type="caution">
    <text evidence="7">The sequence shown here is derived from an EMBL/GenBank/DDBJ whole genome shotgun (WGS) entry which is preliminary data.</text>
</comment>
<keyword evidence="3 4" id="KW-0288">FMN</keyword>
<dbReference type="InterPro" id="IPR003382">
    <property type="entry name" value="Flavoprotein"/>
</dbReference>
<protein>
    <recommendedName>
        <fullName evidence="3">Coenzyme A biosynthesis bifunctional protein CoaBC</fullName>
    </recommendedName>
    <alternativeName>
        <fullName evidence="3">DNA/pantothenate metabolism flavoprotein</fullName>
    </alternativeName>
    <alternativeName>
        <fullName evidence="3">Phosphopantothenoylcysteine synthetase/decarboxylase</fullName>
        <shortName evidence="3">PPCS-PPCDC</shortName>
    </alternativeName>
    <domain>
        <recommendedName>
            <fullName evidence="3">Phosphopantothenoylcysteine decarboxylase</fullName>
            <shortName evidence="3">PPC decarboxylase</shortName>
            <shortName evidence="3">PPC-DC</shortName>
            <ecNumber evidence="3">4.1.1.36</ecNumber>
        </recommendedName>
        <alternativeName>
            <fullName evidence="3">CoaC</fullName>
        </alternativeName>
    </domain>
    <domain>
        <recommendedName>
            <fullName evidence="3">Phosphopantothenate--cysteine ligase</fullName>
            <ecNumber evidence="3">6.3.2.5</ecNumber>
        </recommendedName>
        <alternativeName>
            <fullName evidence="3">CoaB</fullName>
        </alternativeName>
        <alternativeName>
            <fullName evidence="3">Phosphopantothenoylcysteine synthetase</fullName>
            <shortName evidence="3">PPC synthetase</shortName>
            <shortName evidence="3">PPC-S</shortName>
        </alternativeName>
    </domain>
</protein>
<dbReference type="InterPro" id="IPR036551">
    <property type="entry name" value="Flavin_trans-like"/>
</dbReference>
<comment type="caution">
    <text evidence="3">Lacks conserved residue(s) required for the propagation of feature annotation.</text>
</comment>
<feature type="domain" description="DNA/pantothenate metabolism flavoprotein C-terminal" evidence="6">
    <location>
        <begin position="188"/>
        <end position="399"/>
    </location>
</feature>
<dbReference type="GO" id="GO:0015941">
    <property type="term" value="P:pantothenate catabolic process"/>
    <property type="evidence" value="ECO:0007669"/>
    <property type="project" value="InterPro"/>
</dbReference>
<dbReference type="NCBIfam" id="TIGR00521">
    <property type="entry name" value="coaBC_dfp"/>
    <property type="match status" value="1"/>
</dbReference>
<comment type="cofactor">
    <cofactor evidence="3">
        <name>FMN</name>
        <dbReference type="ChEBI" id="CHEBI:58210"/>
    </cofactor>
    <text evidence="3">Binds 1 FMN per subunit.</text>
</comment>
<evidence type="ECO:0000259" key="5">
    <source>
        <dbReference type="Pfam" id="PF02441"/>
    </source>
</evidence>